<protein>
    <submittedName>
        <fullName evidence="2">Uncharacterized protein</fullName>
    </submittedName>
</protein>
<sequence>MESPTSAQQQTREEQIQLTPLGPEQMAANGPWRYRRETHQVVTAPQYHLQLLLKTLHPFRIYSFPSLSLTNGPPCFPEGLLPFQRTDVILVEGFTLQPTVGIPQPRKRLLD</sequence>
<evidence type="ECO:0000313" key="2">
    <source>
        <dbReference type="EMBL" id="KKZ13917.1"/>
    </source>
</evidence>
<feature type="compositionally biased region" description="Polar residues" evidence="1">
    <location>
        <begin position="1"/>
        <end position="10"/>
    </location>
</feature>
<reference evidence="2 3" key="2">
    <citation type="submission" date="2015-05" db="EMBL/GenBank/DDBJ databases">
        <title>Lifestyle Evolution in Cyanobacterial Symbionts of Sponges.</title>
        <authorList>
            <person name="Burgsdorf I."/>
            <person name="Slaby B.M."/>
            <person name="Handley K.M."/>
            <person name="Haber M."/>
            <person name="Blom J."/>
            <person name="Marshall C.W."/>
            <person name="Gilbert J.A."/>
            <person name="Hentschel U."/>
            <person name="Steindler L."/>
        </authorList>
    </citation>
    <scope>NUCLEOTIDE SEQUENCE [LARGE SCALE GENOMIC DNA]</scope>
    <source>
        <strain evidence="2">15L</strain>
    </source>
</reference>
<feature type="region of interest" description="Disordered" evidence="1">
    <location>
        <begin position="1"/>
        <end position="28"/>
    </location>
</feature>
<comment type="caution">
    <text evidence="2">The sequence shown here is derived from an EMBL/GenBank/DDBJ whole genome shotgun (WGS) entry which is preliminary data.</text>
</comment>
<dbReference type="Proteomes" id="UP000035037">
    <property type="component" value="Unassembled WGS sequence"/>
</dbReference>
<organism evidence="2 3">
    <name type="scientific">Candidatus Synechococcus spongiarum 15L</name>
    <dbReference type="NCBI Taxonomy" id="1608419"/>
    <lineage>
        <taxon>Bacteria</taxon>
        <taxon>Bacillati</taxon>
        <taxon>Cyanobacteriota</taxon>
        <taxon>Cyanophyceae</taxon>
        <taxon>Synechococcales</taxon>
        <taxon>Synechococcaceae</taxon>
        <taxon>Synechococcus</taxon>
    </lineage>
</organism>
<gene>
    <name evidence="2" type="ORF">TQ37_02850</name>
</gene>
<evidence type="ECO:0000313" key="3">
    <source>
        <dbReference type="Proteomes" id="UP000035037"/>
    </source>
</evidence>
<reference evidence="2 3" key="1">
    <citation type="submission" date="2015-02" db="EMBL/GenBank/DDBJ databases">
        <authorList>
            <person name="Slaby B."/>
            <person name="Hentschel U."/>
        </authorList>
    </citation>
    <scope>NUCLEOTIDE SEQUENCE [LARGE SCALE GENOMIC DNA]</scope>
    <source>
        <strain evidence="2">15L</strain>
    </source>
</reference>
<name>A0A0G8AWZ3_9SYNE</name>
<proteinExistence type="predicted"/>
<dbReference type="PATRIC" id="fig|1608419.3.peg.1998"/>
<dbReference type="AlphaFoldDB" id="A0A0G8AWZ3"/>
<evidence type="ECO:0000256" key="1">
    <source>
        <dbReference type="SAM" id="MobiDB-lite"/>
    </source>
</evidence>
<accession>A0A0G8AWZ3</accession>
<dbReference type="EMBL" id="JYFQ01000063">
    <property type="protein sequence ID" value="KKZ13917.1"/>
    <property type="molecule type" value="Genomic_DNA"/>
</dbReference>